<keyword evidence="2" id="KW-1185">Reference proteome</keyword>
<accession>A0ACB9JLU1</accession>
<reference evidence="2" key="1">
    <citation type="journal article" date="2022" name="Mol. Ecol. Resour.">
        <title>The genomes of chicory, endive, great burdock and yacon provide insights into Asteraceae palaeo-polyploidization history and plant inulin production.</title>
        <authorList>
            <person name="Fan W."/>
            <person name="Wang S."/>
            <person name="Wang H."/>
            <person name="Wang A."/>
            <person name="Jiang F."/>
            <person name="Liu H."/>
            <person name="Zhao H."/>
            <person name="Xu D."/>
            <person name="Zhang Y."/>
        </authorList>
    </citation>
    <scope>NUCLEOTIDE SEQUENCE [LARGE SCALE GENOMIC DNA]</scope>
    <source>
        <strain evidence="2">cv. Yunnan</strain>
    </source>
</reference>
<gene>
    <name evidence="1" type="ORF">L1987_08229</name>
</gene>
<organism evidence="1 2">
    <name type="scientific">Smallanthus sonchifolius</name>
    <dbReference type="NCBI Taxonomy" id="185202"/>
    <lineage>
        <taxon>Eukaryota</taxon>
        <taxon>Viridiplantae</taxon>
        <taxon>Streptophyta</taxon>
        <taxon>Embryophyta</taxon>
        <taxon>Tracheophyta</taxon>
        <taxon>Spermatophyta</taxon>
        <taxon>Magnoliopsida</taxon>
        <taxon>eudicotyledons</taxon>
        <taxon>Gunneridae</taxon>
        <taxon>Pentapetalae</taxon>
        <taxon>asterids</taxon>
        <taxon>campanulids</taxon>
        <taxon>Asterales</taxon>
        <taxon>Asteraceae</taxon>
        <taxon>Asteroideae</taxon>
        <taxon>Heliantheae alliance</taxon>
        <taxon>Millerieae</taxon>
        <taxon>Smallanthus</taxon>
    </lineage>
</organism>
<evidence type="ECO:0000313" key="1">
    <source>
        <dbReference type="EMBL" id="KAI3820681.1"/>
    </source>
</evidence>
<dbReference type="EMBL" id="CM042020">
    <property type="protein sequence ID" value="KAI3820681.1"/>
    <property type="molecule type" value="Genomic_DNA"/>
</dbReference>
<name>A0ACB9JLU1_9ASTR</name>
<comment type="caution">
    <text evidence="1">The sequence shown here is derived from an EMBL/GenBank/DDBJ whole genome shotgun (WGS) entry which is preliminary data.</text>
</comment>
<sequence length="134" mass="14827">MECVTETWTDGDGLGFTDQARVMSMEMDTCPSFITNSRDTVVWTNKAYREMTAGGGSAETVLVVVKKFNKVTMPVSHPAFTCKVKVTWGTERERATSPLSVTAPCDVWRLRSGGFAWRLDVKAALSLGRFHSKV</sequence>
<reference evidence="1 2" key="2">
    <citation type="journal article" date="2022" name="Mol. Ecol. Resour.">
        <title>The genomes of chicory, endive, great burdock and yacon provide insights into Asteraceae paleo-polyploidization history and plant inulin production.</title>
        <authorList>
            <person name="Fan W."/>
            <person name="Wang S."/>
            <person name="Wang H."/>
            <person name="Wang A."/>
            <person name="Jiang F."/>
            <person name="Liu H."/>
            <person name="Zhao H."/>
            <person name="Xu D."/>
            <person name="Zhang Y."/>
        </authorList>
    </citation>
    <scope>NUCLEOTIDE SEQUENCE [LARGE SCALE GENOMIC DNA]</scope>
    <source>
        <strain evidence="2">cv. Yunnan</strain>
        <tissue evidence="1">Leaves</tissue>
    </source>
</reference>
<proteinExistence type="predicted"/>
<dbReference type="Proteomes" id="UP001056120">
    <property type="component" value="Linkage Group LG03"/>
</dbReference>
<evidence type="ECO:0000313" key="2">
    <source>
        <dbReference type="Proteomes" id="UP001056120"/>
    </source>
</evidence>
<protein>
    <submittedName>
        <fullName evidence="1">Uncharacterized protein</fullName>
    </submittedName>
</protein>